<evidence type="ECO:0000256" key="1">
    <source>
        <dbReference type="ARBA" id="ARBA00022552"/>
    </source>
</evidence>
<dbReference type="InterPro" id="IPR002877">
    <property type="entry name" value="RNA_MeTrfase_FtsJ_dom"/>
</dbReference>
<dbReference type="PANTHER" id="PTHR10920:SF18">
    <property type="entry name" value="RRNA METHYLTRANSFERASE 2, MITOCHONDRIAL"/>
    <property type="match status" value="1"/>
</dbReference>
<evidence type="ECO:0000256" key="5">
    <source>
        <dbReference type="ARBA" id="ARBA00037569"/>
    </source>
</evidence>
<proteinExistence type="inferred from homology"/>
<evidence type="ECO:0000256" key="7">
    <source>
        <dbReference type="ARBA" id="ARBA00041129"/>
    </source>
</evidence>
<dbReference type="AlphaFoldDB" id="A0A937I1P6"/>
<evidence type="ECO:0000313" key="15">
    <source>
        <dbReference type="Proteomes" id="UP000744438"/>
    </source>
</evidence>
<keyword evidence="2 11" id="KW-0489">Methyltransferase</keyword>
<organism evidence="14 15">
    <name type="scientific">SAR86 cluster bacterium</name>
    <dbReference type="NCBI Taxonomy" id="2030880"/>
    <lineage>
        <taxon>Bacteria</taxon>
        <taxon>Pseudomonadati</taxon>
        <taxon>Pseudomonadota</taxon>
        <taxon>Gammaproteobacteria</taxon>
        <taxon>SAR86 cluster</taxon>
    </lineage>
</organism>
<feature type="binding site" evidence="11">
    <location>
        <position position="90"/>
    </location>
    <ligand>
        <name>S-adenosyl-L-methionine</name>
        <dbReference type="ChEBI" id="CHEBI:59789"/>
    </ligand>
</feature>
<dbReference type="InterPro" id="IPR029063">
    <property type="entry name" value="SAM-dependent_MTases_sf"/>
</dbReference>
<evidence type="ECO:0000256" key="9">
    <source>
        <dbReference type="ARBA" id="ARBA00042745"/>
    </source>
</evidence>
<feature type="binding site" evidence="11">
    <location>
        <position position="56"/>
    </location>
    <ligand>
        <name>S-adenosyl-L-methionine</name>
        <dbReference type="ChEBI" id="CHEBI:59789"/>
    </ligand>
</feature>
<comment type="caution">
    <text evidence="14">The sequence shown here is derived from an EMBL/GenBank/DDBJ whole genome shotgun (WGS) entry which is preliminary data.</text>
</comment>
<accession>A0A937I1P6</accession>
<dbReference type="EC" id="2.1.1.166" evidence="6 11"/>
<evidence type="ECO:0000256" key="8">
    <source>
        <dbReference type="ARBA" id="ARBA00041995"/>
    </source>
</evidence>
<dbReference type="PANTHER" id="PTHR10920">
    <property type="entry name" value="RIBOSOMAL RNA METHYLTRANSFERASE"/>
    <property type="match status" value="1"/>
</dbReference>
<comment type="catalytic activity">
    <reaction evidence="10 11">
        <text>uridine(2552) in 23S rRNA + S-adenosyl-L-methionine = 2'-O-methyluridine(2552) in 23S rRNA + S-adenosyl-L-homocysteine + H(+)</text>
        <dbReference type="Rhea" id="RHEA:42720"/>
        <dbReference type="Rhea" id="RHEA-COMP:10202"/>
        <dbReference type="Rhea" id="RHEA-COMP:10203"/>
        <dbReference type="ChEBI" id="CHEBI:15378"/>
        <dbReference type="ChEBI" id="CHEBI:57856"/>
        <dbReference type="ChEBI" id="CHEBI:59789"/>
        <dbReference type="ChEBI" id="CHEBI:65315"/>
        <dbReference type="ChEBI" id="CHEBI:74478"/>
        <dbReference type="EC" id="2.1.1.166"/>
    </reaction>
</comment>
<keyword evidence="1 11" id="KW-0698">rRNA processing</keyword>
<evidence type="ECO:0000313" key="14">
    <source>
        <dbReference type="EMBL" id="MBL6811317.1"/>
    </source>
</evidence>
<dbReference type="GO" id="GO:0005737">
    <property type="term" value="C:cytoplasm"/>
    <property type="evidence" value="ECO:0007669"/>
    <property type="project" value="UniProtKB-SubCell"/>
</dbReference>
<evidence type="ECO:0000256" key="2">
    <source>
        <dbReference type="ARBA" id="ARBA00022603"/>
    </source>
</evidence>
<dbReference type="GO" id="GO:0008650">
    <property type="term" value="F:rRNA (uridine-2'-O-)-methyltransferase activity"/>
    <property type="evidence" value="ECO:0007669"/>
    <property type="project" value="UniProtKB-UniRule"/>
</dbReference>
<dbReference type="HAMAP" id="MF_01547">
    <property type="entry name" value="RNA_methyltr_E"/>
    <property type="match status" value="1"/>
</dbReference>
<gene>
    <name evidence="11" type="primary">rlmE</name>
    <name evidence="11" type="synonym">ftsJ</name>
    <name evidence="11" type="synonym">rrmJ</name>
    <name evidence="14" type="ORF">ISQ63_00370</name>
</gene>
<feature type="binding site" evidence="11">
    <location>
        <position position="74"/>
    </location>
    <ligand>
        <name>S-adenosyl-L-methionine</name>
        <dbReference type="ChEBI" id="CHEBI:59789"/>
    </ligand>
</feature>
<dbReference type="Proteomes" id="UP000744438">
    <property type="component" value="Unassembled WGS sequence"/>
</dbReference>
<evidence type="ECO:0000256" key="3">
    <source>
        <dbReference type="ARBA" id="ARBA00022679"/>
    </source>
</evidence>
<keyword evidence="4 11" id="KW-0949">S-adenosyl-L-methionine</keyword>
<name>A0A937I1P6_9GAMM</name>
<protein>
    <recommendedName>
        <fullName evidence="7 11">Ribosomal RNA large subunit methyltransferase E</fullName>
        <ecNumber evidence="6 11">2.1.1.166</ecNumber>
    </recommendedName>
    <alternativeName>
        <fullName evidence="9 11">23S rRNA Um2552 methyltransferase</fullName>
    </alternativeName>
    <alternativeName>
        <fullName evidence="8 11">rRNA (uridine-2'-O-)-methyltransferase</fullName>
    </alternativeName>
</protein>
<feature type="binding site" evidence="11">
    <location>
        <position position="54"/>
    </location>
    <ligand>
        <name>S-adenosyl-L-methionine</name>
        <dbReference type="ChEBI" id="CHEBI:59789"/>
    </ligand>
</feature>
<evidence type="ECO:0000259" key="13">
    <source>
        <dbReference type="Pfam" id="PF01728"/>
    </source>
</evidence>
<dbReference type="PIRSF" id="PIRSF005461">
    <property type="entry name" value="23S_rRNA_mtase"/>
    <property type="match status" value="1"/>
</dbReference>
<reference evidence="14" key="1">
    <citation type="submission" date="2020-10" db="EMBL/GenBank/DDBJ databases">
        <title>Microbiome of the Black Sea water column analyzed by genome centric metagenomics.</title>
        <authorList>
            <person name="Cabello-Yeves P.J."/>
            <person name="Callieri C."/>
            <person name="Picazo A."/>
            <person name="Mehrshad M."/>
            <person name="Haro-Moreno J.M."/>
            <person name="Roda-Garcia J."/>
            <person name="Dzembekova N."/>
            <person name="Slabakova V."/>
            <person name="Slabakova N."/>
            <person name="Moncheva S."/>
            <person name="Rodriguez-Valera F."/>
        </authorList>
    </citation>
    <scope>NUCLEOTIDE SEQUENCE</scope>
    <source>
        <strain evidence="14">BS307-5m-G49</strain>
    </source>
</reference>
<dbReference type="InterPro" id="IPR015507">
    <property type="entry name" value="rRNA-MeTfrase_E"/>
</dbReference>
<keyword evidence="3 11" id="KW-0808">Transferase</keyword>
<comment type="function">
    <text evidence="5 11">Specifically methylates the uridine in position 2552 of 23S rRNA at the 2'-O position of the ribose in the fully assembled 50S ribosomal subunit.</text>
</comment>
<evidence type="ECO:0000256" key="12">
    <source>
        <dbReference type="PIRSR" id="PIRSR005461-1"/>
    </source>
</evidence>
<dbReference type="InterPro" id="IPR050082">
    <property type="entry name" value="RNA_methyltr_RlmE"/>
</dbReference>
<keyword evidence="11" id="KW-0963">Cytoplasm</keyword>
<evidence type="ECO:0000256" key="10">
    <source>
        <dbReference type="ARBA" id="ARBA00048970"/>
    </source>
</evidence>
<dbReference type="SUPFAM" id="SSF53335">
    <property type="entry name" value="S-adenosyl-L-methionine-dependent methyltransferases"/>
    <property type="match status" value="1"/>
</dbReference>
<sequence length="193" mass="21851">MSKNPNYTGGERFNKLSKKDGYRSRAAYKLKQIHKTHNLIKQNQNILDIGCAPGSWIQVAKELTKGKAVITGIDILPMAKIEGITFLQKDLLEVNHDDLNDHFDLVLSDIAPNLSGIGITDSENMIELLNIEIYLINKYLVKGGSFLAKCFQGSSFDYLKEFMKENFKEVTRIKPEASRTSSKECYLLGKFKK</sequence>
<evidence type="ECO:0000256" key="4">
    <source>
        <dbReference type="ARBA" id="ARBA00022691"/>
    </source>
</evidence>
<comment type="similarity">
    <text evidence="11">Belongs to the class I-like SAM-binding methyltransferase superfamily. RNA methyltransferase RlmE family.</text>
</comment>
<dbReference type="EMBL" id="JADHQC010000001">
    <property type="protein sequence ID" value="MBL6811317.1"/>
    <property type="molecule type" value="Genomic_DNA"/>
</dbReference>
<feature type="binding site" evidence="11">
    <location>
        <position position="109"/>
    </location>
    <ligand>
        <name>S-adenosyl-L-methionine</name>
        <dbReference type="ChEBI" id="CHEBI:59789"/>
    </ligand>
</feature>
<dbReference type="Gene3D" id="3.40.50.150">
    <property type="entry name" value="Vaccinia Virus protein VP39"/>
    <property type="match status" value="1"/>
</dbReference>
<evidence type="ECO:0000256" key="11">
    <source>
        <dbReference type="HAMAP-Rule" id="MF_01547"/>
    </source>
</evidence>
<dbReference type="Pfam" id="PF01728">
    <property type="entry name" value="FtsJ"/>
    <property type="match status" value="1"/>
</dbReference>
<feature type="domain" description="Ribosomal RNA methyltransferase FtsJ" evidence="13">
    <location>
        <begin position="22"/>
        <end position="190"/>
    </location>
</feature>
<feature type="active site" description="Proton acceptor" evidence="11 12">
    <location>
        <position position="149"/>
    </location>
</feature>
<evidence type="ECO:0000256" key="6">
    <source>
        <dbReference type="ARBA" id="ARBA00038861"/>
    </source>
</evidence>
<comment type="subcellular location">
    <subcellularLocation>
        <location evidence="11">Cytoplasm</location>
    </subcellularLocation>
</comment>